<reference evidence="5" key="1">
    <citation type="journal article" date="2019" name="Int. J. Syst. Evol. Microbiol.">
        <title>The Global Catalogue of Microorganisms (GCM) 10K type strain sequencing project: providing services to taxonomists for standard genome sequencing and annotation.</title>
        <authorList>
            <consortium name="The Broad Institute Genomics Platform"/>
            <consortium name="The Broad Institute Genome Sequencing Center for Infectious Disease"/>
            <person name="Wu L."/>
            <person name="Ma J."/>
        </authorList>
    </citation>
    <scope>NUCLEOTIDE SEQUENCE [LARGE SCALE GENOMIC DNA]</scope>
    <source>
        <strain evidence="5">CGMCC 1.16275</strain>
    </source>
</reference>
<dbReference type="RefSeq" id="WP_380887587.1">
    <property type="nucleotide sequence ID" value="NZ_JBHUDY010000001.1"/>
</dbReference>
<dbReference type="PROSITE" id="PS00141">
    <property type="entry name" value="ASP_PROTEASE"/>
    <property type="match status" value="1"/>
</dbReference>
<evidence type="ECO:0000256" key="1">
    <source>
        <dbReference type="ARBA" id="ARBA00022801"/>
    </source>
</evidence>
<accession>A0ABW4I0V8</accession>
<evidence type="ECO:0000313" key="5">
    <source>
        <dbReference type="Proteomes" id="UP001597115"/>
    </source>
</evidence>
<name>A0ABW4I0V8_9SPHN</name>
<dbReference type="CDD" id="cd05483">
    <property type="entry name" value="retropepsin_like_bacteria"/>
    <property type="match status" value="1"/>
</dbReference>
<keyword evidence="5" id="KW-1185">Reference proteome</keyword>
<gene>
    <name evidence="4" type="ORF">ACFSCW_05205</name>
</gene>
<dbReference type="InterPro" id="IPR001969">
    <property type="entry name" value="Aspartic_peptidase_AS"/>
</dbReference>
<dbReference type="GO" id="GO:0008233">
    <property type="term" value="F:peptidase activity"/>
    <property type="evidence" value="ECO:0007669"/>
    <property type="project" value="UniProtKB-KW"/>
</dbReference>
<keyword evidence="4" id="KW-0645">Protease</keyword>
<dbReference type="SUPFAM" id="SSF50630">
    <property type="entry name" value="Acid proteases"/>
    <property type="match status" value="2"/>
</dbReference>
<dbReference type="InterPro" id="IPR001995">
    <property type="entry name" value="Peptidase_A2_cat"/>
</dbReference>
<dbReference type="PROSITE" id="PS50175">
    <property type="entry name" value="ASP_PROT_RETROV"/>
    <property type="match status" value="1"/>
</dbReference>
<feature type="domain" description="Peptidase A2" evidence="3">
    <location>
        <begin position="215"/>
        <end position="304"/>
    </location>
</feature>
<dbReference type="EMBL" id="JBHUDY010000001">
    <property type="protein sequence ID" value="MFD1611196.1"/>
    <property type="molecule type" value="Genomic_DNA"/>
</dbReference>
<comment type="caution">
    <text evidence="4">The sequence shown here is derived from an EMBL/GenBank/DDBJ whole genome shotgun (WGS) entry which is preliminary data.</text>
</comment>
<evidence type="ECO:0000259" key="3">
    <source>
        <dbReference type="PROSITE" id="PS50175"/>
    </source>
</evidence>
<organism evidence="4 5">
    <name type="scientific">Sphingomonas tabacisoli</name>
    <dbReference type="NCBI Taxonomy" id="2249466"/>
    <lineage>
        <taxon>Bacteria</taxon>
        <taxon>Pseudomonadati</taxon>
        <taxon>Pseudomonadota</taxon>
        <taxon>Alphaproteobacteria</taxon>
        <taxon>Sphingomonadales</taxon>
        <taxon>Sphingomonadaceae</taxon>
        <taxon>Sphingomonas</taxon>
    </lineage>
</organism>
<protein>
    <submittedName>
        <fullName evidence="4">Aspartyl protease family protein</fullName>
    </submittedName>
</protein>
<sequence>MLRVVRRAKRGMTLLALGLVLAAGPVGAAAPKRKPLPEGAIMPPLPPAVIDDTLAIGGNDIDARKVRTRMTVAVKVNGQGPYRFVVDSGADSSVVGARVARLLQLPLGTPVLLNGMTETTRVDRVHVDTLELGNSTINNLQLPSLQERDLGGDGMIGIDALVEQRLMMDFETRVIKVEDAKLPPPRAMDGEIVVVARRRRGQLILTQVTANRKPIDAVIDTGSEITIGNLALRDQLIRRFPDKFTTIAVTGVTGVTVNLQLARVAELRVGTILLRDVPIAFAEVPPFAVFELSDKPALLLGTDILETFRRVSLDFRARKVRFQLKRCGSTGITLSTTYSASLTRLSSGGNNETCKR</sequence>
<keyword evidence="1" id="KW-0378">Hydrolase</keyword>
<dbReference type="Gene3D" id="2.40.70.10">
    <property type="entry name" value="Acid Proteases"/>
    <property type="match status" value="2"/>
</dbReference>
<dbReference type="Proteomes" id="UP001597115">
    <property type="component" value="Unassembled WGS sequence"/>
</dbReference>
<evidence type="ECO:0000256" key="2">
    <source>
        <dbReference type="SAM" id="SignalP"/>
    </source>
</evidence>
<feature type="signal peptide" evidence="2">
    <location>
        <begin position="1"/>
        <end position="28"/>
    </location>
</feature>
<keyword evidence="2" id="KW-0732">Signal</keyword>
<evidence type="ECO:0000313" key="4">
    <source>
        <dbReference type="EMBL" id="MFD1611196.1"/>
    </source>
</evidence>
<dbReference type="Pfam" id="PF13650">
    <property type="entry name" value="Asp_protease_2"/>
    <property type="match status" value="2"/>
</dbReference>
<dbReference type="InterPro" id="IPR034122">
    <property type="entry name" value="Retropepsin-like_bacterial"/>
</dbReference>
<dbReference type="GO" id="GO:0006508">
    <property type="term" value="P:proteolysis"/>
    <property type="evidence" value="ECO:0007669"/>
    <property type="project" value="UniProtKB-KW"/>
</dbReference>
<feature type="chain" id="PRO_5046400934" evidence="2">
    <location>
        <begin position="29"/>
        <end position="356"/>
    </location>
</feature>
<dbReference type="InterPro" id="IPR021109">
    <property type="entry name" value="Peptidase_aspartic_dom_sf"/>
</dbReference>
<proteinExistence type="predicted"/>